<comment type="subcellular location">
    <subcellularLocation>
        <location evidence="1">Cell inner membrane</location>
        <topology evidence="1">Multi-pass membrane protein</topology>
    </subcellularLocation>
    <subcellularLocation>
        <location evidence="2">Secreted</location>
    </subcellularLocation>
</comment>
<keyword evidence="11" id="KW-1133">Transmembrane helix</keyword>
<name>A0A6L2ZLX1_9ENTR</name>
<protein>
    <recommendedName>
        <fullName evidence="4">Pilin</fullName>
    </recommendedName>
</protein>
<evidence type="ECO:0000256" key="8">
    <source>
        <dbReference type="ARBA" id="ARBA00022971"/>
    </source>
</evidence>
<dbReference type="GO" id="GO:0005886">
    <property type="term" value="C:plasma membrane"/>
    <property type="evidence" value="ECO:0007669"/>
    <property type="project" value="UniProtKB-SubCell"/>
</dbReference>
<reference evidence="12 13" key="1">
    <citation type="submission" date="2020-06" db="EMBL/GenBank/DDBJ databases">
        <title>The genome sequence of Candidatus Regiella insecticola strain Tut.</title>
        <authorList>
            <person name="Nikoh N."/>
            <person name="Tsuchida T."/>
            <person name="Koga R."/>
            <person name="Oshima K."/>
            <person name="Hattori M."/>
            <person name="Fukatsu T."/>
        </authorList>
    </citation>
    <scope>NUCLEOTIDE SEQUENCE [LARGE SCALE GENOMIC DNA]</scope>
    <source>
        <strain evidence="12 13">Tut</strain>
    </source>
</reference>
<dbReference type="RefSeq" id="WP_218014657.1">
    <property type="nucleotide sequence ID" value="NZ_BLXO01000001.1"/>
</dbReference>
<keyword evidence="7" id="KW-0964">Secreted</keyword>
<feature type="transmembrane region" description="Helical" evidence="11">
    <location>
        <begin position="24"/>
        <end position="45"/>
    </location>
</feature>
<evidence type="ECO:0000313" key="12">
    <source>
        <dbReference type="EMBL" id="GFN45360.1"/>
    </source>
</evidence>
<evidence type="ECO:0000256" key="10">
    <source>
        <dbReference type="ARBA" id="ARBA00026027"/>
    </source>
</evidence>
<evidence type="ECO:0000256" key="2">
    <source>
        <dbReference type="ARBA" id="ARBA00004613"/>
    </source>
</evidence>
<gene>
    <name evidence="12" type="primary">traA</name>
    <name evidence="12" type="ORF">RINTU1_04690</name>
</gene>
<dbReference type="InterPro" id="IPR008873">
    <property type="entry name" value="TraA"/>
</dbReference>
<keyword evidence="6" id="KW-0997">Cell inner membrane</keyword>
<evidence type="ECO:0000256" key="7">
    <source>
        <dbReference type="ARBA" id="ARBA00022525"/>
    </source>
</evidence>
<evidence type="ECO:0000256" key="11">
    <source>
        <dbReference type="SAM" id="Phobius"/>
    </source>
</evidence>
<keyword evidence="5" id="KW-1003">Cell membrane</keyword>
<keyword evidence="8" id="KW-0184">Conjugation</keyword>
<evidence type="ECO:0000256" key="5">
    <source>
        <dbReference type="ARBA" id="ARBA00022475"/>
    </source>
</evidence>
<keyword evidence="11" id="KW-0812">Transmembrane</keyword>
<comment type="similarity">
    <text evidence="3">Belongs to the TraA family.</text>
</comment>
<evidence type="ECO:0000313" key="13">
    <source>
        <dbReference type="Proteomes" id="UP000504714"/>
    </source>
</evidence>
<organism evidence="12 13">
    <name type="scientific">Candidatus Regiella insecticola</name>
    <dbReference type="NCBI Taxonomy" id="138073"/>
    <lineage>
        <taxon>Bacteria</taxon>
        <taxon>Pseudomonadati</taxon>
        <taxon>Pseudomonadota</taxon>
        <taxon>Gammaproteobacteria</taxon>
        <taxon>Enterobacterales</taxon>
        <taxon>Enterobacteriaceae</taxon>
        <taxon>aphid secondary symbionts</taxon>
        <taxon>Candidatus Regiella</taxon>
    </lineage>
</organism>
<dbReference type="Pfam" id="PF05513">
    <property type="entry name" value="TraA"/>
    <property type="match status" value="1"/>
</dbReference>
<feature type="transmembrane region" description="Helical" evidence="11">
    <location>
        <begin position="87"/>
        <end position="106"/>
    </location>
</feature>
<dbReference type="AlphaFoldDB" id="A0A6L2ZLX1"/>
<evidence type="ECO:0000256" key="9">
    <source>
        <dbReference type="ARBA" id="ARBA00023136"/>
    </source>
</evidence>
<dbReference type="Proteomes" id="UP000504714">
    <property type="component" value="Unassembled WGS sequence"/>
</dbReference>
<evidence type="ECO:0000256" key="3">
    <source>
        <dbReference type="ARBA" id="ARBA00009586"/>
    </source>
</evidence>
<feature type="transmembrane region" description="Helical" evidence="11">
    <location>
        <begin position="65"/>
        <end position="82"/>
    </location>
</feature>
<comment type="caution">
    <text evidence="12">The sequence shown here is derived from an EMBL/GenBank/DDBJ whole genome shotgun (WGS) entry which is preliminary data.</text>
</comment>
<proteinExistence type="inferred from homology"/>
<sequence length="108" mass="11454">MILSIKAAGIAISKKINKKNNNHYIVLILISIMALLGITSTVQAVDLMAGGKVTVTDTFGASSAIAKWIILAEVIVGIITFIKTKNVFMLFGIAVVIVFTTIGFSLTV</sequence>
<dbReference type="GO" id="GO:0005576">
    <property type="term" value="C:extracellular region"/>
    <property type="evidence" value="ECO:0007669"/>
    <property type="project" value="UniProtKB-SubCell"/>
</dbReference>
<evidence type="ECO:0000256" key="6">
    <source>
        <dbReference type="ARBA" id="ARBA00022519"/>
    </source>
</evidence>
<dbReference type="EMBL" id="BLXO01000001">
    <property type="protein sequence ID" value="GFN45360.1"/>
    <property type="molecule type" value="Genomic_DNA"/>
</dbReference>
<comment type="subunit">
    <text evidence="10">Monomer. Interacts with itself to form filaments; also interacts with TraQ.</text>
</comment>
<accession>A0A6L2ZLX1</accession>
<evidence type="ECO:0000256" key="4">
    <source>
        <dbReference type="ARBA" id="ARBA00018586"/>
    </source>
</evidence>
<evidence type="ECO:0000256" key="1">
    <source>
        <dbReference type="ARBA" id="ARBA00004429"/>
    </source>
</evidence>
<keyword evidence="9 11" id="KW-0472">Membrane</keyword>